<reference evidence="8 9" key="1">
    <citation type="submission" date="2019-01" db="EMBL/GenBank/DDBJ databases">
        <title>Genome Assembly of Collichthys lucidus.</title>
        <authorList>
            <person name="Cai M."/>
            <person name="Xiao S."/>
        </authorList>
    </citation>
    <scope>NUCLEOTIDE SEQUENCE [LARGE SCALE GENOMIC DNA]</scope>
    <source>
        <strain evidence="8">JT15FE1705JMU</strain>
        <tissue evidence="8">Muscle</tissue>
    </source>
</reference>
<feature type="domain" description="SLED" evidence="7">
    <location>
        <begin position="371"/>
        <end position="485"/>
    </location>
</feature>
<accession>A0A4U5VQW9</accession>
<evidence type="ECO:0000259" key="7">
    <source>
        <dbReference type="Pfam" id="PF12140"/>
    </source>
</evidence>
<evidence type="ECO:0000256" key="2">
    <source>
        <dbReference type="ARBA" id="ARBA00022491"/>
    </source>
</evidence>
<evidence type="ECO:0000313" key="8">
    <source>
        <dbReference type="EMBL" id="TKS90581.1"/>
    </source>
</evidence>
<dbReference type="Gene3D" id="3.90.1150.190">
    <property type="entry name" value="SLED domain"/>
    <property type="match status" value="1"/>
</dbReference>
<dbReference type="SUPFAM" id="SSF47769">
    <property type="entry name" value="SAM/Pointed domain"/>
    <property type="match status" value="1"/>
</dbReference>
<name>A0A4U5VQW9_COLLU</name>
<comment type="subcellular location">
    <subcellularLocation>
        <location evidence="1">Nucleus</location>
    </subcellularLocation>
</comment>
<dbReference type="PANTHER" id="PTHR12247">
    <property type="entry name" value="POLYCOMB GROUP PROTEIN"/>
    <property type="match status" value="1"/>
</dbReference>
<dbReference type="GO" id="GO:0042393">
    <property type="term" value="F:histone binding"/>
    <property type="evidence" value="ECO:0007669"/>
    <property type="project" value="TreeGrafter"/>
</dbReference>
<dbReference type="Gene3D" id="2.30.30.140">
    <property type="match status" value="2"/>
</dbReference>
<dbReference type="Pfam" id="PF02820">
    <property type="entry name" value="MBT"/>
    <property type="match status" value="3"/>
</dbReference>
<gene>
    <name evidence="8" type="ORF">D9C73_024714</name>
</gene>
<dbReference type="SUPFAM" id="SSF63748">
    <property type="entry name" value="Tudor/PWWP/MBT"/>
    <property type="match status" value="3"/>
</dbReference>
<dbReference type="AlphaFoldDB" id="A0A4U5VQW9"/>
<evidence type="ECO:0000256" key="1">
    <source>
        <dbReference type="ARBA" id="ARBA00004123"/>
    </source>
</evidence>
<feature type="region of interest" description="Disordered" evidence="6">
    <location>
        <begin position="515"/>
        <end position="665"/>
    </location>
</feature>
<dbReference type="PROSITE" id="PS51079">
    <property type="entry name" value="MBT"/>
    <property type="match status" value="2"/>
</dbReference>
<proteinExistence type="predicted"/>
<feature type="repeat" description="MBT" evidence="5">
    <location>
        <begin position="89"/>
        <end position="194"/>
    </location>
</feature>
<keyword evidence="3" id="KW-0677">Repeat</keyword>
<keyword evidence="9" id="KW-1185">Reference proteome</keyword>
<feature type="compositionally biased region" description="Acidic residues" evidence="6">
    <location>
        <begin position="562"/>
        <end position="572"/>
    </location>
</feature>
<evidence type="ECO:0000256" key="3">
    <source>
        <dbReference type="ARBA" id="ARBA00022737"/>
    </source>
</evidence>
<protein>
    <submittedName>
        <fullName evidence="8">Scm-like with four MBT domains protein 2</fullName>
    </submittedName>
</protein>
<dbReference type="Proteomes" id="UP000298787">
    <property type="component" value="Chromosome 22"/>
</dbReference>
<sequence>MQSCKQEQPLAVAAVKSHYPTNGKEEEVNTDADNMEEEAEFNWEEYMEETGATGAPHTTFRHFSKEKQKDLKLCIMMQSVLRAIKEKYSDWTEFLIHDLTGSRTAPANLLEGPLRGKNTVDLIVEGSVLELQDVSDPLLYWPVHVLHNVGGRLRLRYAGLSDDNQADDTWLFYLDVRLRPLGWALENRLTLEPPTDLPKHSFKTGMKLEMVSPWERLQICPVSVTKVYDEIYFQVMLDDLSVESKPRFVVCHASSPGILPVQWCLKNGVGLERPPGYDGQDFDWADYLKHSGTEAAPDACFPDITQVRGRLLWLRLEGVVKPLSECIVDVESMDIFPVGWLAPSQPVETTPVNHCQPVAVDPGSANGRYCCSKIFVNHRCFSGPYLNKGRIAELPQAVGPGKCTLVLKELLSMLINAAYKPGRVLKELQELEDQSWDCQEETLKAKYKGKTYRSTIRIVRIADQIPDFCRKVCVKLQCCSNLFSPVLVTDKCPENCSVQTKTKYTYYYGKKRKLSKPMGGEEAAEGDLAKPTRRRKKRKAIFVQKKRRSSTVDYTPAGSPQDSDEGEEDEEMALQSGSEGTSSEPREDHTDASSVEVTSSRPRRAATLRRAFSAGNTASSREVPEGRRRSTRSLSAYNQSNKYQPPKGQDMQVQRERRHTDGGSALTVDIDGQALLLLTLPTVQECMDLKLGPAIKLCHQIERVKVAFYKQYAN</sequence>
<dbReference type="Gene3D" id="1.10.150.50">
    <property type="entry name" value="Transcription Factor, Ets-1"/>
    <property type="match status" value="1"/>
</dbReference>
<dbReference type="EMBL" id="CM014099">
    <property type="protein sequence ID" value="TKS90581.1"/>
    <property type="molecule type" value="Genomic_DNA"/>
</dbReference>
<feature type="compositionally biased region" description="Polar residues" evidence="6">
    <location>
        <begin position="632"/>
        <end position="643"/>
    </location>
</feature>
<dbReference type="InterPro" id="IPR004092">
    <property type="entry name" value="Mbt"/>
</dbReference>
<keyword evidence="2" id="KW-0678">Repressor</keyword>
<dbReference type="InterPro" id="IPR038348">
    <property type="entry name" value="SLED_sf"/>
</dbReference>
<dbReference type="InterPro" id="IPR013761">
    <property type="entry name" value="SAM/pointed_sf"/>
</dbReference>
<feature type="repeat" description="MBT" evidence="5">
    <location>
        <begin position="198"/>
        <end position="274"/>
    </location>
</feature>
<dbReference type="InterPro" id="IPR050548">
    <property type="entry name" value="PcG_chromatin_remod_factors"/>
</dbReference>
<organism evidence="8 9">
    <name type="scientific">Collichthys lucidus</name>
    <name type="common">Big head croaker</name>
    <name type="synonym">Sciaena lucida</name>
    <dbReference type="NCBI Taxonomy" id="240159"/>
    <lineage>
        <taxon>Eukaryota</taxon>
        <taxon>Metazoa</taxon>
        <taxon>Chordata</taxon>
        <taxon>Craniata</taxon>
        <taxon>Vertebrata</taxon>
        <taxon>Euteleostomi</taxon>
        <taxon>Actinopterygii</taxon>
        <taxon>Neopterygii</taxon>
        <taxon>Teleostei</taxon>
        <taxon>Neoteleostei</taxon>
        <taxon>Acanthomorphata</taxon>
        <taxon>Eupercaria</taxon>
        <taxon>Sciaenidae</taxon>
        <taxon>Collichthys</taxon>
    </lineage>
</organism>
<evidence type="ECO:0000256" key="4">
    <source>
        <dbReference type="ARBA" id="ARBA00023242"/>
    </source>
</evidence>
<dbReference type="InterPro" id="IPR021987">
    <property type="entry name" value="SLED"/>
</dbReference>
<keyword evidence="4" id="KW-0539">Nucleus</keyword>
<feature type="compositionally biased region" description="Basic residues" evidence="6">
    <location>
        <begin position="531"/>
        <end position="549"/>
    </location>
</feature>
<dbReference type="SMART" id="SM00561">
    <property type="entry name" value="MBT"/>
    <property type="match status" value="3"/>
</dbReference>
<dbReference type="Pfam" id="PF12140">
    <property type="entry name" value="SLED"/>
    <property type="match status" value="1"/>
</dbReference>
<evidence type="ECO:0000256" key="5">
    <source>
        <dbReference type="PROSITE-ProRule" id="PRU00459"/>
    </source>
</evidence>
<dbReference type="GO" id="GO:0045892">
    <property type="term" value="P:negative regulation of DNA-templated transcription"/>
    <property type="evidence" value="ECO:0007669"/>
    <property type="project" value="TreeGrafter"/>
</dbReference>
<dbReference type="PANTHER" id="PTHR12247:SF62">
    <property type="entry name" value="SCM-LIKE WITH FOUR MBT DOMAINS PROTEIN 2"/>
    <property type="match status" value="1"/>
</dbReference>
<dbReference type="STRING" id="240159.A0A4U5VQW9"/>
<evidence type="ECO:0000256" key="6">
    <source>
        <dbReference type="SAM" id="MobiDB-lite"/>
    </source>
</evidence>
<dbReference type="GO" id="GO:0005634">
    <property type="term" value="C:nucleus"/>
    <property type="evidence" value="ECO:0007669"/>
    <property type="project" value="UniProtKB-SubCell"/>
</dbReference>
<dbReference type="GO" id="GO:0003682">
    <property type="term" value="F:chromatin binding"/>
    <property type="evidence" value="ECO:0007669"/>
    <property type="project" value="TreeGrafter"/>
</dbReference>
<evidence type="ECO:0000313" key="9">
    <source>
        <dbReference type="Proteomes" id="UP000298787"/>
    </source>
</evidence>